<keyword evidence="8" id="KW-0175">Coiled coil</keyword>
<dbReference type="InterPro" id="IPR011712">
    <property type="entry name" value="Sig_transdc_His_kin_sub3_dim/P"/>
</dbReference>
<feature type="coiled-coil region" evidence="8">
    <location>
        <begin position="64"/>
        <end position="134"/>
    </location>
</feature>
<name>A0ABS2T136_9BACI</name>
<dbReference type="RefSeq" id="WP_204468030.1">
    <property type="nucleotide sequence ID" value="NZ_JAFBCV010000014.1"/>
</dbReference>
<evidence type="ECO:0000256" key="5">
    <source>
        <dbReference type="ARBA" id="ARBA00022840"/>
    </source>
</evidence>
<dbReference type="Pfam" id="PF07730">
    <property type="entry name" value="HisKA_3"/>
    <property type="match status" value="1"/>
</dbReference>
<keyword evidence="7" id="KW-0378">Hydrolase</keyword>
<comment type="catalytic activity">
    <reaction evidence="1 7">
        <text>ATP + protein L-histidine = ADP + protein N-phospho-L-histidine.</text>
        <dbReference type="EC" id="2.7.13.3"/>
    </reaction>
</comment>
<keyword evidence="2 7" id="KW-0808">Transferase</keyword>
<dbReference type="InterPro" id="IPR016381">
    <property type="entry name" value="Sig_transdc_His_kinase_DegS"/>
</dbReference>
<reference evidence="10" key="1">
    <citation type="submission" date="2021-01" db="EMBL/GenBank/DDBJ databases">
        <title>Genomic Encyclopedia of Type Strains, Phase IV (KMG-IV): sequencing the most valuable type-strain genomes for metagenomic binning, comparative biology and taxonomic classification.</title>
        <authorList>
            <person name="Goeker M."/>
        </authorList>
    </citation>
    <scope>NUCLEOTIDE SEQUENCE</scope>
    <source>
        <strain evidence="10">DSM 21943</strain>
    </source>
</reference>
<dbReference type="Pfam" id="PF05384">
    <property type="entry name" value="DegS"/>
    <property type="match status" value="1"/>
</dbReference>
<keyword evidence="7" id="KW-0904">Protein phosphatase</keyword>
<comment type="caution">
    <text evidence="10">The sequence shown here is derived from an EMBL/GenBank/DDBJ whole genome shotgun (WGS) entry which is preliminary data.</text>
</comment>
<comment type="subcellular location">
    <subcellularLocation>
        <location evidence="7">Cytoplasm</location>
    </subcellularLocation>
</comment>
<evidence type="ECO:0000313" key="11">
    <source>
        <dbReference type="Proteomes" id="UP001179280"/>
    </source>
</evidence>
<evidence type="ECO:0000256" key="7">
    <source>
        <dbReference type="PIRNR" id="PIRNR003169"/>
    </source>
</evidence>
<sequence>MEEVKMLNHIITQTIDSVGTSREKIFEIGERSRNEYEYLKKELDQVKSKVTQVIKDVDQSALKAKHARNRLAKVSKEFANFTNEEVRVAYEQASEYQVQMAVLQQEEIQLRTRRDDIERRLKNLQDTINRAEQLSVQMSVVFDFLSSDLRQVGEFIKDAKEKQTFGLKIIEAQEDERGRLSREIHDGPAQMMANVMLHSELIERIYQEKGIDEALKEIRGLRKMVRSSLAEVRRIIYDLRPMALEDLGLVPTLRKYLENVEERFGISISFKHFGVEKRLAQHFEIALFRLVQEAVQNATKHAHASEIVVKIELKPSNVTVVIRDDGRGFDPAERNEASFGIIGMKERVNMLNGSITIQSNLGQGTSIFVQLPISTNET</sequence>
<dbReference type="SUPFAM" id="SSF58100">
    <property type="entry name" value="Bacterial hemolysins"/>
    <property type="match status" value="1"/>
</dbReference>
<dbReference type="GO" id="GO:0004673">
    <property type="term" value="F:protein histidine kinase activity"/>
    <property type="evidence" value="ECO:0007669"/>
    <property type="project" value="UniProtKB-EC"/>
</dbReference>
<dbReference type="EC" id="2.7.13.3" evidence="7"/>
<keyword evidence="6 7" id="KW-0902">Two-component regulatory system</keyword>
<dbReference type="SMART" id="SM00387">
    <property type="entry name" value="HATPase_c"/>
    <property type="match status" value="1"/>
</dbReference>
<evidence type="ECO:0000256" key="2">
    <source>
        <dbReference type="ARBA" id="ARBA00022679"/>
    </source>
</evidence>
<dbReference type="Pfam" id="PF02518">
    <property type="entry name" value="HATPase_c"/>
    <property type="match status" value="1"/>
</dbReference>
<dbReference type="CDD" id="cd16917">
    <property type="entry name" value="HATPase_UhpB-NarQ-NarX-like"/>
    <property type="match status" value="1"/>
</dbReference>
<proteinExistence type="predicted"/>
<evidence type="ECO:0000313" key="10">
    <source>
        <dbReference type="EMBL" id="MBM7840429.1"/>
    </source>
</evidence>
<evidence type="ECO:0000256" key="3">
    <source>
        <dbReference type="ARBA" id="ARBA00022741"/>
    </source>
</evidence>
<dbReference type="PANTHER" id="PTHR24421">
    <property type="entry name" value="NITRATE/NITRITE SENSOR PROTEIN NARX-RELATED"/>
    <property type="match status" value="1"/>
</dbReference>
<dbReference type="InterPro" id="IPR008595">
    <property type="entry name" value="DegS"/>
</dbReference>
<keyword evidence="7" id="KW-0963">Cytoplasm</keyword>
<evidence type="ECO:0000256" key="6">
    <source>
        <dbReference type="ARBA" id="ARBA00023012"/>
    </source>
</evidence>
<dbReference type="PANTHER" id="PTHR24421:SF55">
    <property type="entry name" value="SENSOR HISTIDINE KINASE YDFH"/>
    <property type="match status" value="1"/>
</dbReference>
<dbReference type="EC" id="3.1.3.-" evidence="7"/>
<dbReference type="PIRSF" id="PIRSF003169">
    <property type="entry name" value="STHK_DegS"/>
    <property type="match status" value="1"/>
</dbReference>
<evidence type="ECO:0000256" key="1">
    <source>
        <dbReference type="ARBA" id="ARBA00000085"/>
    </source>
</evidence>
<organism evidence="10 11">
    <name type="scientific">Shouchella xiaoxiensis</name>
    <dbReference type="NCBI Taxonomy" id="766895"/>
    <lineage>
        <taxon>Bacteria</taxon>
        <taxon>Bacillati</taxon>
        <taxon>Bacillota</taxon>
        <taxon>Bacilli</taxon>
        <taxon>Bacillales</taxon>
        <taxon>Bacillaceae</taxon>
        <taxon>Shouchella</taxon>
    </lineage>
</organism>
<comment type="function">
    <text evidence="7">Member of the two-component regulatory system DegS/DegU, which plays an important role in the transition growth phase.</text>
</comment>
<dbReference type="Gene3D" id="3.30.565.10">
    <property type="entry name" value="Histidine kinase-like ATPase, C-terminal domain"/>
    <property type="match status" value="1"/>
</dbReference>
<dbReference type="InterPro" id="IPR036890">
    <property type="entry name" value="HATPase_C_sf"/>
</dbReference>
<evidence type="ECO:0000259" key="9">
    <source>
        <dbReference type="PROSITE" id="PS50109"/>
    </source>
</evidence>
<dbReference type="InterPro" id="IPR005467">
    <property type="entry name" value="His_kinase_dom"/>
</dbReference>
<dbReference type="InterPro" id="IPR050482">
    <property type="entry name" value="Sensor_HK_TwoCompSys"/>
</dbReference>
<dbReference type="EMBL" id="JAFBCV010000014">
    <property type="protein sequence ID" value="MBM7840429.1"/>
    <property type="molecule type" value="Genomic_DNA"/>
</dbReference>
<dbReference type="Gene3D" id="1.20.5.1930">
    <property type="match status" value="1"/>
</dbReference>
<protein>
    <recommendedName>
        <fullName evidence="7">Signal transduction histidine-protein kinase/phosphatase DegS</fullName>
        <ecNumber evidence="7">2.7.13.3</ecNumber>
        <ecNumber evidence="7">3.1.3.-</ecNumber>
    </recommendedName>
</protein>
<feature type="domain" description="Histidine kinase" evidence="9">
    <location>
        <begin position="179"/>
        <end position="375"/>
    </location>
</feature>
<dbReference type="Proteomes" id="UP001179280">
    <property type="component" value="Unassembled WGS sequence"/>
</dbReference>
<keyword evidence="3 7" id="KW-0547">Nucleotide-binding</keyword>
<accession>A0ABS2T136</accession>
<evidence type="ECO:0000256" key="4">
    <source>
        <dbReference type="ARBA" id="ARBA00022777"/>
    </source>
</evidence>
<evidence type="ECO:0000256" key="8">
    <source>
        <dbReference type="SAM" id="Coils"/>
    </source>
</evidence>
<keyword evidence="4 7" id="KW-0418">Kinase</keyword>
<dbReference type="InterPro" id="IPR003594">
    <property type="entry name" value="HATPase_dom"/>
</dbReference>
<gene>
    <name evidence="10" type="ORF">JOC54_003721</name>
</gene>
<dbReference type="PROSITE" id="PS50109">
    <property type="entry name" value="HIS_KIN"/>
    <property type="match status" value="1"/>
</dbReference>
<keyword evidence="11" id="KW-1185">Reference proteome</keyword>
<dbReference type="SUPFAM" id="SSF55874">
    <property type="entry name" value="ATPase domain of HSP90 chaperone/DNA topoisomerase II/histidine kinase"/>
    <property type="match status" value="1"/>
</dbReference>
<keyword evidence="5 7" id="KW-0067">ATP-binding</keyword>